<organism evidence="3 4">
    <name type="scientific">Pendulispora brunnea</name>
    <dbReference type="NCBI Taxonomy" id="2905690"/>
    <lineage>
        <taxon>Bacteria</taxon>
        <taxon>Pseudomonadati</taxon>
        <taxon>Myxococcota</taxon>
        <taxon>Myxococcia</taxon>
        <taxon>Myxococcales</taxon>
        <taxon>Sorangiineae</taxon>
        <taxon>Pendulisporaceae</taxon>
        <taxon>Pendulispora</taxon>
    </lineage>
</organism>
<evidence type="ECO:0000256" key="2">
    <source>
        <dbReference type="SAM" id="Phobius"/>
    </source>
</evidence>
<sequence length="411" mass="44722">MSKEQLPFERPIDVYRRRNFLVTGLALALLLGGALLLVIAIGWHFTPGILGIMGVTLGLGLLLSNKRRAMWAMRHHVHVRADAAGIWEEGRLVVPRQKIAHGYFQPRRTLSSVCLYDRWRNLVFEAVLEQPLAAEMLRALTLDAASRRASYHTVSPAHATPLRTVAIVLAMIAGAMGLGTLSSACGVNGPFSAMFGIVFGIALGLILAYVPLSVTVGIDGVDLRWFLWRRFIPMSRIVRAEPDAFDVRLWLEGGESELIHVGISENEASPERRDAIVARILEVFAARRGASAQHDIAGMLAKRARSHAAWFEALAALRASKGGYRDTVVCAEDLWATLEDPSAAEDVRGAAGFLLRPSLDTEGKARVRIAAEATASPALRTALEAVAGEEEDQAVTSMLEDLATQSPDQPR</sequence>
<dbReference type="RefSeq" id="WP_394845627.1">
    <property type="nucleotide sequence ID" value="NZ_CP089982.1"/>
</dbReference>
<keyword evidence="2" id="KW-0472">Membrane</keyword>
<keyword evidence="4" id="KW-1185">Reference proteome</keyword>
<dbReference type="EMBL" id="CP089982">
    <property type="protein sequence ID" value="WXA95017.1"/>
    <property type="molecule type" value="Genomic_DNA"/>
</dbReference>
<protein>
    <submittedName>
        <fullName evidence="3">Uncharacterized protein</fullName>
    </submittedName>
</protein>
<feature type="transmembrane region" description="Helical" evidence="2">
    <location>
        <begin position="193"/>
        <end position="221"/>
    </location>
</feature>
<keyword evidence="2" id="KW-0812">Transmembrane</keyword>
<feature type="transmembrane region" description="Helical" evidence="2">
    <location>
        <begin position="47"/>
        <end position="64"/>
    </location>
</feature>
<evidence type="ECO:0000313" key="3">
    <source>
        <dbReference type="EMBL" id="WXA95017.1"/>
    </source>
</evidence>
<accession>A0ABZ2KC53</accession>
<gene>
    <name evidence="3" type="ORF">LZC95_52430</name>
</gene>
<feature type="region of interest" description="Disordered" evidence="1">
    <location>
        <begin position="390"/>
        <end position="411"/>
    </location>
</feature>
<feature type="transmembrane region" description="Helical" evidence="2">
    <location>
        <begin position="162"/>
        <end position="181"/>
    </location>
</feature>
<dbReference type="Proteomes" id="UP001379533">
    <property type="component" value="Chromosome"/>
</dbReference>
<reference evidence="3 4" key="1">
    <citation type="submission" date="2021-12" db="EMBL/GenBank/DDBJ databases">
        <title>Discovery of the Pendulisporaceae a myxobacterial family with distinct sporulation behavior and unique specialized metabolism.</title>
        <authorList>
            <person name="Garcia R."/>
            <person name="Popoff A."/>
            <person name="Bader C.D."/>
            <person name="Loehr J."/>
            <person name="Walesch S."/>
            <person name="Walt C."/>
            <person name="Boldt J."/>
            <person name="Bunk B."/>
            <person name="Haeckl F.J.F.P.J."/>
            <person name="Gunesch A.P."/>
            <person name="Birkelbach J."/>
            <person name="Nuebel U."/>
            <person name="Pietschmann T."/>
            <person name="Bach T."/>
            <person name="Mueller R."/>
        </authorList>
    </citation>
    <scope>NUCLEOTIDE SEQUENCE [LARGE SCALE GENOMIC DNA]</scope>
    <source>
        <strain evidence="3 4">MSr12523</strain>
    </source>
</reference>
<feature type="transmembrane region" description="Helical" evidence="2">
    <location>
        <begin position="20"/>
        <end position="41"/>
    </location>
</feature>
<evidence type="ECO:0000256" key="1">
    <source>
        <dbReference type="SAM" id="MobiDB-lite"/>
    </source>
</evidence>
<evidence type="ECO:0000313" key="4">
    <source>
        <dbReference type="Proteomes" id="UP001379533"/>
    </source>
</evidence>
<keyword evidence="2" id="KW-1133">Transmembrane helix</keyword>
<proteinExistence type="predicted"/>
<name>A0ABZ2KC53_9BACT</name>